<evidence type="ECO:0000313" key="1">
    <source>
        <dbReference type="EnsemblPlants" id="AET2Gv20927800.3"/>
    </source>
</evidence>
<keyword evidence="2" id="KW-1185">Reference proteome</keyword>
<accession>A0A453CQS2</accession>
<reference evidence="1" key="4">
    <citation type="submission" date="2019-03" db="UniProtKB">
        <authorList>
            <consortium name="EnsemblPlants"/>
        </authorList>
    </citation>
    <scope>IDENTIFICATION</scope>
</reference>
<organism evidence="1 2">
    <name type="scientific">Aegilops tauschii subsp. strangulata</name>
    <name type="common">Goatgrass</name>
    <dbReference type="NCBI Taxonomy" id="200361"/>
    <lineage>
        <taxon>Eukaryota</taxon>
        <taxon>Viridiplantae</taxon>
        <taxon>Streptophyta</taxon>
        <taxon>Embryophyta</taxon>
        <taxon>Tracheophyta</taxon>
        <taxon>Spermatophyta</taxon>
        <taxon>Magnoliopsida</taxon>
        <taxon>Liliopsida</taxon>
        <taxon>Poales</taxon>
        <taxon>Poaceae</taxon>
        <taxon>BOP clade</taxon>
        <taxon>Pooideae</taxon>
        <taxon>Triticodae</taxon>
        <taxon>Triticeae</taxon>
        <taxon>Triticinae</taxon>
        <taxon>Aegilops</taxon>
    </lineage>
</organism>
<name>A0A453CQS2_AEGTS</name>
<dbReference type="Proteomes" id="UP000015105">
    <property type="component" value="Chromosome 2D"/>
</dbReference>
<reference evidence="1" key="5">
    <citation type="journal article" date="2021" name="G3 (Bethesda)">
        <title>Aegilops tauschii genome assembly Aet v5.0 features greater sequence contiguity and improved annotation.</title>
        <authorList>
            <person name="Wang L."/>
            <person name="Zhu T."/>
            <person name="Rodriguez J.C."/>
            <person name="Deal K.R."/>
            <person name="Dubcovsky J."/>
            <person name="McGuire P.E."/>
            <person name="Lux T."/>
            <person name="Spannagl M."/>
            <person name="Mayer K.F.X."/>
            <person name="Baldrich P."/>
            <person name="Meyers B.C."/>
            <person name="Huo N."/>
            <person name="Gu Y.Q."/>
            <person name="Zhou H."/>
            <person name="Devos K.M."/>
            <person name="Bennetzen J.L."/>
            <person name="Unver T."/>
            <person name="Budak H."/>
            <person name="Gulick P.J."/>
            <person name="Galiba G."/>
            <person name="Kalapos B."/>
            <person name="Nelson D.R."/>
            <person name="Li P."/>
            <person name="You F.M."/>
            <person name="Luo M.C."/>
            <person name="Dvorak J."/>
        </authorList>
    </citation>
    <scope>NUCLEOTIDE SEQUENCE [LARGE SCALE GENOMIC DNA]</scope>
    <source>
        <strain evidence="1">cv. AL8/78</strain>
    </source>
</reference>
<sequence>MLLSARHVLLITRLRTANTRQSYDDLHQLLVYSFFLS</sequence>
<dbReference type="EnsemblPlants" id="AET2Gv20927800.3">
    <property type="protein sequence ID" value="AET2Gv20927800.3"/>
    <property type="gene ID" value="AET2Gv20927800"/>
</dbReference>
<proteinExistence type="predicted"/>
<protein>
    <submittedName>
        <fullName evidence="1">Uncharacterized protein</fullName>
    </submittedName>
</protein>
<dbReference type="Gramene" id="AET2Gv20927800.3">
    <property type="protein sequence ID" value="AET2Gv20927800.3"/>
    <property type="gene ID" value="AET2Gv20927800"/>
</dbReference>
<dbReference type="AlphaFoldDB" id="A0A453CQS2"/>
<reference evidence="2" key="2">
    <citation type="journal article" date="2017" name="Nat. Plants">
        <title>The Aegilops tauschii genome reveals multiple impacts of transposons.</title>
        <authorList>
            <person name="Zhao G."/>
            <person name="Zou C."/>
            <person name="Li K."/>
            <person name="Wang K."/>
            <person name="Li T."/>
            <person name="Gao L."/>
            <person name="Zhang X."/>
            <person name="Wang H."/>
            <person name="Yang Z."/>
            <person name="Liu X."/>
            <person name="Jiang W."/>
            <person name="Mao L."/>
            <person name="Kong X."/>
            <person name="Jiao Y."/>
            <person name="Jia J."/>
        </authorList>
    </citation>
    <scope>NUCLEOTIDE SEQUENCE [LARGE SCALE GENOMIC DNA]</scope>
    <source>
        <strain evidence="2">cv. AL8/78</strain>
    </source>
</reference>
<reference evidence="2" key="1">
    <citation type="journal article" date="2014" name="Science">
        <title>Ancient hybridizations among the ancestral genomes of bread wheat.</title>
        <authorList>
            <consortium name="International Wheat Genome Sequencing Consortium,"/>
            <person name="Marcussen T."/>
            <person name="Sandve S.R."/>
            <person name="Heier L."/>
            <person name="Spannagl M."/>
            <person name="Pfeifer M."/>
            <person name="Jakobsen K.S."/>
            <person name="Wulff B.B."/>
            <person name="Steuernagel B."/>
            <person name="Mayer K.F."/>
            <person name="Olsen O.A."/>
        </authorList>
    </citation>
    <scope>NUCLEOTIDE SEQUENCE [LARGE SCALE GENOMIC DNA]</scope>
    <source>
        <strain evidence="2">cv. AL8/78</strain>
    </source>
</reference>
<reference evidence="1" key="3">
    <citation type="journal article" date="2017" name="Nature">
        <title>Genome sequence of the progenitor of the wheat D genome Aegilops tauschii.</title>
        <authorList>
            <person name="Luo M.C."/>
            <person name="Gu Y.Q."/>
            <person name="Puiu D."/>
            <person name="Wang H."/>
            <person name="Twardziok S.O."/>
            <person name="Deal K.R."/>
            <person name="Huo N."/>
            <person name="Zhu T."/>
            <person name="Wang L."/>
            <person name="Wang Y."/>
            <person name="McGuire P.E."/>
            <person name="Liu S."/>
            <person name="Long H."/>
            <person name="Ramasamy R.K."/>
            <person name="Rodriguez J.C."/>
            <person name="Van S.L."/>
            <person name="Yuan L."/>
            <person name="Wang Z."/>
            <person name="Xia Z."/>
            <person name="Xiao L."/>
            <person name="Anderson O.D."/>
            <person name="Ouyang S."/>
            <person name="Liang Y."/>
            <person name="Zimin A.V."/>
            <person name="Pertea G."/>
            <person name="Qi P."/>
            <person name="Bennetzen J.L."/>
            <person name="Dai X."/>
            <person name="Dawson M.W."/>
            <person name="Muller H.G."/>
            <person name="Kugler K."/>
            <person name="Rivarola-Duarte L."/>
            <person name="Spannagl M."/>
            <person name="Mayer K.F.X."/>
            <person name="Lu F.H."/>
            <person name="Bevan M.W."/>
            <person name="Leroy P."/>
            <person name="Li P."/>
            <person name="You F.M."/>
            <person name="Sun Q."/>
            <person name="Liu Z."/>
            <person name="Lyons E."/>
            <person name="Wicker T."/>
            <person name="Salzberg S.L."/>
            <person name="Devos K.M."/>
            <person name="Dvorak J."/>
        </authorList>
    </citation>
    <scope>NUCLEOTIDE SEQUENCE [LARGE SCALE GENOMIC DNA]</scope>
    <source>
        <strain evidence="1">cv. AL8/78</strain>
    </source>
</reference>
<evidence type="ECO:0000313" key="2">
    <source>
        <dbReference type="Proteomes" id="UP000015105"/>
    </source>
</evidence>